<gene>
    <name evidence="2" type="ORF">SAMN05444170_4794</name>
</gene>
<accession>A0A1M7UFB0</accession>
<dbReference type="AlphaFoldDB" id="A0A1M7UFB0"/>
<name>A0A1M7UFB0_9BRAD</name>
<feature type="compositionally biased region" description="Basic and acidic residues" evidence="1">
    <location>
        <begin position="22"/>
        <end position="38"/>
    </location>
</feature>
<evidence type="ECO:0000313" key="3">
    <source>
        <dbReference type="Proteomes" id="UP000184096"/>
    </source>
</evidence>
<protein>
    <submittedName>
        <fullName evidence="2">Uncharacterized protein</fullName>
    </submittedName>
</protein>
<feature type="region of interest" description="Disordered" evidence="1">
    <location>
        <begin position="16"/>
        <end position="61"/>
    </location>
</feature>
<organism evidence="2 3">
    <name type="scientific">Bradyrhizobium erythrophlei</name>
    <dbReference type="NCBI Taxonomy" id="1437360"/>
    <lineage>
        <taxon>Bacteria</taxon>
        <taxon>Pseudomonadati</taxon>
        <taxon>Pseudomonadota</taxon>
        <taxon>Alphaproteobacteria</taxon>
        <taxon>Hyphomicrobiales</taxon>
        <taxon>Nitrobacteraceae</taxon>
        <taxon>Bradyrhizobium</taxon>
    </lineage>
</organism>
<feature type="compositionally biased region" description="Basic and acidic residues" evidence="1">
    <location>
        <begin position="46"/>
        <end position="59"/>
    </location>
</feature>
<dbReference type="EMBL" id="LT670849">
    <property type="protein sequence ID" value="SHN81610.1"/>
    <property type="molecule type" value="Genomic_DNA"/>
</dbReference>
<sequence length="102" mass="10964">MQASLTQFALGRLLWPGMASPHGEEARAPEQAELREDVANGASKDAPLDDASRRQENHEASVLASSFETPLARLLRMRVCRLKGTPNPSPFQGKGPAAKASL</sequence>
<reference evidence="3" key="1">
    <citation type="submission" date="2016-11" db="EMBL/GenBank/DDBJ databases">
        <authorList>
            <person name="Varghese N."/>
            <person name="Submissions S."/>
        </authorList>
    </citation>
    <scope>NUCLEOTIDE SEQUENCE [LARGE SCALE GENOMIC DNA]</scope>
    <source>
        <strain evidence="3">GAS401</strain>
    </source>
</reference>
<feature type="region of interest" description="Disordered" evidence="1">
    <location>
        <begin position="83"/>
        <end position="102"/>
    </location>
</feature>
<evidence type="ECO:0000313" key="2">
    <source>
        <dbReference type="EMBL" id="SHN81610.1"/>
    </source>
</evidence>
<evidence type="ECO:0000256" key="1">
    <source>
        <dbReference type="SAM" id="MobiDB-lite"/>
    </source>
</evidence>
<dbReference type="Proteomes" id="UP000184096">
    <property type="component" value="Chromosome I"/>
</dbReference>
<keyword evidence="3" id="KW-1185">Reference proteome</keyword>
<proteinExistence type="predicted"/>